<evidence type="ECO:0000256" key="1">
    <source>
        <dbReference type="SAM" id="MobiDB-lite"/>
    </source>
</evidence>
<dbReference type="InterPro" id="IPR003719">
    <property type="entry name" value="Phenazine_PhzF-like"/>
</dbReference>
<feature type="compositionally biased region" description="Pro residues" evidence="1">
    <location>
        <begin position="37"/>
        <end position="49"/>
    </location>
</feature>
<dbReference type="Pfam" id="PF02567">
    <property type="entry name" value="PhzC-PhzF"/>
    <property type="match status" value="1"/>
</dbReference>
<proteinExistence type="predicted"/>
<dbReference type="EMBL" id="HBFK01007263">
    <property type="protein sequence ID" value="CAD8737840.1"/>
    <property type="molecule type" value="Transcribed_RNA"/>
</dbReference>
<accession>A0A6U4Y0R0</accession>
<sequence>MKGRALPDSLSKDSKEAWLKPSKDAEHKKREALKTPDAPPKSPETPPKTPGKKSDVPISHHPRREKTPSRESSPHGRSRTPTIGGKVLPSVVQVVEGSDEDFNDDGIVVPKEVELPDSPDPKEKTRLRLSLFAQKETKHSLKLALGASMLNAIVKCRSMCAYSSRAYGGTQVAVIVDQYRQIPTKTILRLGEMCVEYHIVVVAPNESREEAEEGSFHSELRMLTPGGPTVKTMAASIVMAATQVIIDNQDNMPQFAPLLEGSSGIIMRAESPVHPTWKDDFEVRIDEDGSIWQQMPVPKLLKLVNPQQVCEALNINLLALQTDFPIQIVQSVGKHMIVAMRSRRCIETLDPLFDLISEVCRQAGCDGIHMFSMDPVAGGTLHTRNLSPLVLIEEEAASASANAALVAYLHFHRILPMESGETIVCEQGYAFGMKPRPSKLYVQMIYTPTEPAPMFDSDTGLTSQNNWIGEAVGPEVTRERLMGHGDRYTSNVTDESRFHLAEGYYEEREAEERQRKFKMERAKRQGLIYKEEVKPHVSTAVMPPVISQPAPIASCWVGGTAVPSDMKDYEIRV</sequence>
<dbReference type="SUPFAM" id="SSF54506">
    <property type="entry name" value="Diaminopimelate epimerase-like"/>
    <property type="match status" value="1"/>
</dbReference>
<feature type="compositionally biased region" description="Basic and acidic residues" evidence="1">
    <location>
        <begin position="65"/>
        <end position="74"/>
    </location>
</feature>
<feature type="region of interest" description="Disordered" evidence="1">
    <location>
        <begin position="1"/>
        <end position="88"/>
    </location>
</feature>
<dbReference type="Gene3D" id="3.10.310.10">
    <property type="entry name" value="Diaminopimelate Epimerase, Chain A, domain 1"/>
    <property type="match status" value="1"/>
</dbReference>
<dbReference type="AlphaFoldDB" id="A0A6U4Y0R0"/>
<feature type="compositionally biased region" description="Basic and acidic residues" evidence="1">
    <location>
        <begin position="10"/>
        <end position="34"/>
    </location>
</feature>
<gene>
    <name evidence="2" type="ORF">HAND1043_LOCUS4332</name>
</gene>
<protein>
    <submittedName>
        <fullName evidence="2">Uncharacterized protein</fullName>
    </submittedName>
</protein>
<organism evidence="2">
    <name type="scientific">Hemiselmis andersenii</name>
    <name type="common">Cryptophyte alga</name>
    <dbReference type="NCBI Taxonomy" id="464988"/>
    <lineage>
        <taxon>Eukaryota</taxon>
        <taxon>Cryptophyceae</taxon>
        <taxon>Cryptomonadales</taxon>
        <taxon>Hemiselmidaceae</taxon>
        <taxon>Hemiselmis</taxon>
    </lineage>
</organism>
<dbReference type="GO" id="GO:0003824">
    <property type="term" value="F:catalytic activity"/>
    <property type="evidence" value="ECO:0007669"/>
    <property type="project" value="InterPro"/>
</dbReference>
<reference evidence="2" key="1">
    <citation type="submission" date="2021-01" db="EMBL/GenBank/DDBJ databases">
        <authorList>
            <person name="Corre E."/>
            <person name="Pelletier E."/>
            <person name="Niang G."/>
            <person name="Scheremetjew M."/>
            <person name="Finn R."/>
            <person name="Kale V."/>
            <person name="Holt S."/>
            <person name="Cochrane G."/>
            <person name="Meng A."/>
            <person name="Brown T."/>
            <person name="Cohen L."/>
        </authorList>
    </citation>
    <scope>NUCLEOTIDE SEQUENCE</scope>
    <source>
        <strain evidence="2">CCMP441</strain>
    </source>
</reference>
<evidence type="ECO:0000313" key="2">
    <source>
        <dbReference type="EMBL" id="CAD8737840.1"/>
    </source>
</evidence>
<name>A0A6U4Y0R0_HEMAN</name>